<dbReference type="NCBIfam" id="NF041121">
    <property type="entry name" value="SAV_2336_NTERM"/>
    <property type="match status" value="1"/>
</dbReference>
<dbReference type="PANTHER" id="PTHR46082:SF6">
    <property type="entry name" value="AAA+ ATPASE DOMAIN-CONTAINING PROTEIN-RELATED"/>
    <property type="match status" value="1"/>
</dbReference>
<feature type="region of interest" description="Disordered" evidence="1">
    <location>
        <begin position="440"/>
        <end position="485"/>
    </location>
</feature>
<feature type="region of interest" description="Disordered" evidence="1">
    <location>
        <begin position="83"/>
        <end position="112"/>
    </location>
</feature>
<evidence type="ECO:0000256" key="1">
    <source>
        <dbReference type="SAM" id="MobiDB-lite"/>
    </source>
</evidence>
<sequence length="1320" mass="144889">MTGSAGDVPDAEALVPRDIADDLCPPVLRGGHVGQDSVLDVAVVVPDAPSMVLWQPVVARFVELITASNVFRAVRRWRLTNTEAEPSGGGAAGQLVLRGEGEDSPARQPAELLEHPDPQVVLVVTDGLGDMWSRDLVSPVLAGWAGSTPTAILQLLPTRLWNIRGPELHQAILASDEPLEANRHYRLNLVDAWIEPTGFAELAESAVPVPVLEFTRRGVRWWSEFICGGGGELPAKVFLARDESSRTSEGLSVGQVDLTAHDRVTRFRSVASRSAFRLATLLAAVPISVGVARVLQERMVPGGGLVELAELFGSGLFESSPGLSWDRAEWRCSIEVRERLLGGARRSETAEAIEVAYSHGVDVDPTLSRLRQAVAEPASALSGPAVDADESALQGAVLRALSGVAYVSTATMGLDTTSRRATLEGSPKVNAMIEASVPAGLDECTSPDDGVDDDDVRKKTQAQAAAAEIRRRHPRPDGEAPPVWGQIPPRNANFTGRGELLARLVRQLTYGATAVLPAALHGMGGIGKTQIAVEYIYRYKQIYDIIWWVQATRPTQIRKSLTELAQRLKLPDTEESLTAVPAVLEALRVGAPYNRWLLVFDSAEDPDVVRQFFPSGMPDNVRGDILVTSRNPSWAGDAQPLGVAVFDRTESKQLLSARGSALDDAAADRISSKLGDLPLAVEQAAAWLAETGMPASQYLELFDSKVAELLNTPAPRDYQVSVGAAWNVSLDELRKKNPAADQLLQVCAYFAPEPIARSLFTVVQKIDVTPELNAALHDPIQLGRVVRDVSRYGLAKIDHRADTLLVHRLVQLVLRSRMDEERRGQMRSAAHQLLANLDPNAPTSPREWPRYQQIVPHIYDAELVKTTEPVVRKLVVNLLSYLYHWGDHQEALTLAESAVAEWRRNRFERLDRGEELPEQDLLLELLAAERLAFFQWVVGRYAHAEVTIRETLEAYLESIGPRREETLDAQVTYALILKSRGDFAGARALNEQILAEATGLLGRDDPISLAAAHDCVVSRLLTGDYKAARELAEETFERRSRILGHDNVNTIATQVLLVIARRELGDYSWARIEQEQITKRAESFYGNDRVGTLRRKHHQAVACRKDGDHVRARSLSSDANKRFEARYGDRHPNALACALGHSIDLRHAQLFDQAKDLGEKVLARYRESLGEKHPHTLAAAVDLGVTLRLSGSPADALKMDETALELLEEILGADHPHTIVCAINVASDLFALERTQESAAKDARLVERATGVLGRNHPTTLAVRLNYSLDLREVRRFEEADELFADVMHGYRQKLGDTHPGTLAASRGVRADCDIDPMPL</sequence>
<dbReference type="InterPro" id="IPR053137">
    <property type="entry name" value="NLR-like"/>
</dbReference>
<dbReference type="SUPFAM" id="SSF48452">
    <property type="entry name" value="TPR-like"/>
    <property type="match status" value="4"/>
</dbReference>
<dbReference type="STRING" id="218821.SAMN05421837_103469"/>
<dbReference type="NCBIfam" id="NF040586">
    <property type="entry name" value="FxSxx_TPR"/>
    <property type="match status" value="1"/>
</dbReference>
<feature type="compositionally biased region" description="Acidic residues" evidence="1">
    <location>
        <begin position="445"/>
        <end position="454"/>
    </location>
</feature>
<evidence type="ECO:0000313" key="4">
    <source>
        <dbReference type="EMBL" id="SEF26739.1"/>
    </source>
</evidence>
<dbReference type="InterPro" id="IPR002182">
    <property type="entry name" value="NB-ARC"/>
</dbReference>
<dbReference type="Pfam" id="PF00931">
    <property type="entry name" value="NB-ARC"/>
    <property type="match status" value="1"/>
</dbReference>
<gene>
    <name evidence="4" type="ORF">SAMN05421837_103469</name>
</gene>
<dbReference type="PANTHER" id="PTHR46082">
    <property type="entry name" value="ATP/GTP-BINDING PROTEIN-RELATED"/>
    <property type="match status" value="1"/>
</dbReference>
<dbReference type="Proteomes" id="UP000198878">
    <property type="component" value="Unassembled WGS sequence"/>
</dbReference>
<dbReference type="InterPro" id="IPR011990">
    <property type="entry name" value="TPR-like_helical_dom_sf"/>
</dbReference>
<evidence type="ECO:0000259" key="3">
    <source>
        <dbReference type="Pfam" id="PF25000"/>
    </source>
</evidence>
<proteinExistence type="predicted"/>
<dbReference type="Pfam" id="PF13424">
    <property type="entry name" value="TPR_12"/>
    <property type="match status" value="1"/>
</dbReference>
<dbReference type="SUPFAM" id="SSF52540">
    <property type="entry name" value="P-loop containing nucleoside triphosphate hydrolases"/>
    <property type="match status" value="1"/>
</dbReference>
<dbReference type="InterPro" id="IPR047738">
    <property type="entry name" value="SAV_2336-like_N"/>
</dbReference>
<evidence type="ECO:0000259" key="2">
    <source>
        <dbReference type="Pfam" id="PF00931"/>
    </source>
</evidence>
<reference evidence="5" key="1">
    <citation type="submission" date="2016-10" db="EMBL/GenBank/DDBJ databases">
        <authorList>
            <person name="Varghese N."/>
            <person name="Submissions S."/>
        </authorList>
    </citation>
    <scope>NUCLEOTIDE SEQUENCE [LARGE SCALE GENOMIC DNA]</scope>
    <source>
        <strain evidence="5">DSM 44654</strain>
    </source>
</reference>
<dbReference type="Gene3D" id="3.40.50.300">
    <property type="entry name" value="P-loop containing nucleotide triphosphate hydrolases"/>
    <property type="match status" value="1"/>
</dbReference>
<dbReference type="Gene3D" id="1.25.40.10">
    <property type="entry name" value="Tetratricopeptide repeat domain"/>
    <property type="match status" value="2"/>
</dbReference>
<keyword evidence="5" id="KW-1185">Reference proteome</keyword>
<feature type="domain" description="NB-ARC" evidence="2">
    <location>
        <begin position="519"/>
        <end position="655"/>
    </location>
</feature>
<dbReference type="InterPro" id="IPR056681">
    <property type="entry name" value="DUF7779"/>
</dbReference>
<dbReference type="GO" id="GO:0043531">
    <property type="term" value="F:ADP binding"/>
    <property type="evidence" value="ECO:0007669"/>
    <property type="project" value="InterPro"/>
</dbReference>
<dbReference type="Pfam" id="PF25000">
    <property type="entry name" value="DUF7779"/>
    <property type="match status" value="1"/>
</dbReference>
<protein>
    <submittedName>
        <fullName evidence="4">Tetratricopeptide repeat-containing protein</fullName>
    </submittedName>
</protein>
<accession>A0A1H5QKZ9</accession>
<dbReference type="Pfam" id="PF13374">
    <property type="entry name" value="TPR_10"/>
    <property type="match status" value="2"/>
</dbReference>
<evidence type="ECO:0000313" key="5">
    <source>
        <dbReference type="Proteomes" id="UP000198878"/>
    </source>
</evidence>
<dbReference type="EMBL" id="FNUJ01000003">
    <property type="protein sequence ID" value="SEF26739.1"/>
    <property type="molecule type" value="Genomic_DNA"/>
</dbReference>
<organism evidence="4 5">
    <name type="scientific">Amycolatopsis pretoriensis</name>
    <dbReference type="NCBI Taxonomy" id="218821"/>
    <lineage>
        <taxon>Bacteria</taxon>
        <taxon>Bacillati</taxon>
        <taxon>Actinomycetota</taxon>
        <taxon>Actinomycetes</taxon>
        <taxon>Pseudonocardiales</taxon>
        <taxon>Pseudonocardiaceae</taxon>
        <taxon>Amycolatopsis</taxon>
    </lineage>
</organism>
<dbReference type="InterPro" id="IPR027417">
    <property type="entry name" value="P-loop_NTPase"/>
</dbReference>
<dbReference type="RefSeq" id="WP_244180228.1">
    <property type="nucleotide sequence ID" value="NZ_FNUJ01000003.1"/>
</dbReference>
<name>A0A1H5QKZ9_9PSEU</name>
<feature type="domain" description="DUF7779" evidence="3">
    <location>
        <begin position="733"/>
        <end position="822"/>
    </location>
</feature>